<name>A0ACC0HP68_9ERIC</name>
<protein>
    <submittedName>
        <fullName evidence="1">Ubinuclein-1</fullName>
    </submittedName>
</protein>
<dbReference type="EMBL" id="CM045761">
    <property type="protein sequence ID" value="KAI8015005.1"/>
    <property type="molecule type" value="Genomic_DNA"/>
</dbReference>
<accession>A0ACC0HP68</accession>
<organism evidence="1 2">
    <name type="scientific">Camellia lanceoleosa</name>
    <dbReference type="NCBI Taxonomy" id="1840588"/>
    <lineage>
        <taxon>Eukaryota</taxon>
        <taxon>Viridiplantae</taxon>
        <taxon>Streptophyta</taxon>
        <taxon>Embryophyta</taxon>
        <taxon>Tracheophyta</taxon>
        <taxon>Spermatophyta</taxon>
        <taxon>Magnoliopsida</taxon>
        <taxon>eudicotyledons</taxon>
        <taxon>Gunneridae</taxon>
        <taxon>Pentapetalae</taxon>
        <taxon>asterids</taxon>
        <taxon>Ericales</taxon>
        <taxon>Theaceae</taxon>
        <taxon>Camellia</taxon>
    </lineage>
</organism>
<dbReference type="Proteomes" id="UP001060215">
    <property type="component" value="Chromosome 4"/>
</dbReference>
<sequence>MSVFLAFTTEAMKLLEEEQYLQLKKYDFANALCVRCVAEAIAKKLAELSGKGVTTIIGGGDSVAAVEKKAPLMQIKEGLNVRPKSTMLEKAIRELEKMVAESRPPTMEVQDADISSQAVKRRLPHEVKQKLAKVARLAQANHGKISMELVNRLMSIVGRMVQLRTLEIEQGILDLLALDSISGGGHTDVNLFPNVDSSWKVYKVIYSTKKRKARLCPMTPEEPALTLRALDIDRNIQIYIAGGDIYGGQEGNIT</sequence>
<evidence type="ECO:0000313" key="2">
    <source>
        <dbReference type="Proteomes" id="UP001060215"/>
    </source>
</evidence>
<proteinExistence type="predicted"/>
<keyword evidence="2" id="KW-1185">Reference proteome</keyword>
<gene>
    <name evidence="1" type="ORF">LOK49_LG05G00567</name>
</gene>
<evidence type="ECO:0000313" key="1">
    <source>
        <dbReference type="EMBL" id="KAI8015005.1"/>
    </source>
</evidence>
<comment type="caution">
    <text evidence="1">The sequence shown here is derived from an EMBL/GenBank/DDBJ whole genome shotgun (WGS) entry which is preliminary data.</text>
</comment>
<reference evidence="1 2" key="1">
    <citation type="journal article" date="2022" name="Plant J.">
        <title>Chromosome-level genome of Camellia lanceoleosa provides a valuable resource for understanding genome evolution and self-incompatibility.</title>
        <authorList>
            <person name="Gong W."/>
            <person name="Xiao S."/>
            <person name="Wang L."/>
            <person name="Liao Z."/>
            <person name="Chang Y."/>
            <person name="Mo W."/>
            <person name="Hu G."/>
            <person name="Li W."/>
            <person name="Zhao G."/>
            <person name="Zhu H."/>
            <person name="Hu X."/>
            <person name="Ji K."/>
            <person name="Xiang X."/>
            <person name="Song Q."/>
            <person name="Yuan D."/>
            <person name="Jin S."/>
            <person name="Zhang L."/>
        </authorList>
    </citation>
    <scope>NUCLEOTIDE SEQUENCE [LARGE SCALE GENOMIC DNA]</scope>
    <source>
        <strain evidence="1">SQ_2022a</strain>
    </source>
</reference>